<reference evidence="8" key="1">
    <citation type="submission" date="2021-02" db="EMBL/GenBank/DDBJ databases">
        <title>Comparative genomics reveals that relaxation of natural selection precedes convergent phenotypic evolution of cavefish.</title>
        <authorList>
            <person name="Peng Z."/>
        </authorList>
    </citation>
    <scope>NUCLEOTIDE SEQUENCE</scope>
    <source>
        <tissue evidence="8">Muscle</tissue>
    </source>
</reference>
<name>A0A9W7WM13_TRIRA</name>
<feature type="region of interest" description="Disordered" evidence="6">
    <location>
        <begin position="114"/>
        <end position="133"/>
    </location>
</feature>
<dbReference type="SUPFAM" id="SSF54001">
    <property type="entry name" value="Cysteine proteinases"/>
    <property type="match status" value="1"/>
</dbReference>
<dbReference type="PROSITE" id="PS50600">
    <property type="entry name" value="ULP_PROTEASE"/>
    <property type="match status" value="1"/>
</dbReference>
<dbReference type="GO" id="GO:0090169">
    <property type="term" value="P:regulation of spindle assembly"/>
    <property type="evidence" value="ECO:0007669"/>
    <property type="project" value="TreeGrafter"/>
</dbReference>
<evidence type="ECO:0000259" key="7">
    <source>
        <dbReference type="PROSITE" id="PS50600"/>
    </source>
</evidence>
<feature type="domain" description="Ubiquitin-like protease family profile" evidence="7">
    <location>
        <begin position="368"/>
        <end position="632"/>
    </location>
</feature>
<comment type="caution">
    <text evidence="8">The sequence shown here is derived from an EMBL/GenBank/DDBJ whole genome shotgun (WGS) entry which is preliminary data.</text>
</comment>
<dbReference type="GO" id="GO:0090234">
    <property type="term" value="P:regulation of kinetochore assembly"/>
    <property type="evidence" value="ECO:0007669"/>
    <property type="project" value="TreeGrafter"/>
</dbReference>
<dbReference type="GO" id="GO:0016926">
    <property type="term" value="P:protein desumoylation"/>
    <property type="evidence" value="ECO:0007669"/>
    <property type="project" value="TreeGrafter"/>
</dbReference>
<dbReference type="Proteomes" id="UP001059041">
    <property type="component" value="Linkage Group LG10"/>
</dbReference>
<organism evidence="8 9">
    <name type="scientific">Triplophysa rosa</name>
    <name type="common">Cave loach</name>
    <dbReference type="NCBI Taxonomy" id="992332"/>
    <lineage>
        <taxon>Eukaryota</taxon>
        <taxon>Metazoa</taxon>
        <taxon>Chordata</taxon>
        <taxon>Craniata</taxon>
        <taxon>Vertebrata</taxon>
        <taxon>Euteleostomi</taxon>
        <taxon>Actinopterygii</taxon>
        <taxon>Neopterygii</taxon>
        <taxon>Teleostei</taxon>
        <taxon>Ostariophysi</taxon>
        <taxon>Cypriniformes</taxon>
        <taxon>Nemacheilidae</taxon>
        <taxon>Triplophysa</taxon>
    </lineage>
</organism>
<keyword evidence="9" id="KW-1185">Reference proteome</keyword>
<evidence type="ECO:0000256" key="6">
    <source>
        <dbReference type="SAM" id="MobiDB-lite"/>
    </source>
</evidence>
<proteinExistence type="inferred from homology"/>
<evidence type="ECO:0000256" key="4">
    <source>
        <dbReference type="ARBA" id="ARBA00022786"/>
    </source>
</evidence>
<dbReference type="EMBL" id="JAFHDT010000010">
    <property type="protein sequence ID" value="KAI7804826.1"/>
    <property type="molecule type" value="Genomic_DNA"/>
</dbReference>
<keyword evidence="3 8" id="KW-0645">Protease</keyword>
<sequence length="675" mass="77757">VRPHSQDHNSLKVKTLKGNAIGLNMVGIRKILTPETESQAKLFTPFKQRFNYALQPTCWRSELRKNTFNNDSEDPIVNRKKTICDTFIQEESQNEQTKRKHLMRDEMGNLVCRDRAKNPKTRKAASPKQPKRDAAERLNRLVLDIRCLKIGTLTKIFRRCDTLTTQCMFTVNYIEIANEVRIETSEVTSCEWCTVKRLPSLFLQTTPTASHCLRAQIVYDVYEDDSRAWYDCQSKNQEEKYIALIFEKELTFPEQLILEEIFIEIGRSNNICNFPVKLSYEEAYNRLKTHNRAPKQQITALESDEDELPVMSQQASATLSTSPDATRCEIATLSVSDSDEDLLEIPTSPVHGIKKLVVYPPPPAKGGITITEEDLNCLDEGTFLNDVIVDFYLRFLVCEQLKREDAVDCQVFSSFFFKHLTQEDHKRPPGLSIQELRHNRVKTWTRHVNIFEKDFIFVPINQRAHWYLAVICFPGRVSPTSDSDVYVSGHSAECICGQSPPNPMSLFYRQGSSEHNTKLSQTIGDLNKSFGLDSDDDDDDSATIQAFEHTRVNSKSCDSKRPCILVMDSLDCRSRSSVVQILQEYLQEEWRVKTGCSQSFGKGVMDGWSPLVPQQDNYTDCGIYLLQYVEKFLKDPPQTFYPNMDLNDWFSQKTVKKKRQQIKRLILKLHKEQTV</sequence>
<dbReference type="Gene3D" id="3.40.395.10">
    <property type="entry name" value="Adenoviral Proteinase, Chain A"/>
    <property type="match status" value="1"/>
</dbReference>
<evidence type="ECO:0000313" key="8">
    <source>
        <dbReference type="EMBL" id="KAI7804826.1"/>
    </source>
</evidence>
<dbReference type="GO" id="GO:0005634">
    <property type="term" value="C:nucleus"/>
    <property type="evidence" value="ECO:0007669"/>
    <property type="project" value="TreeGrafter"/>
</dbReference>
<dbReference type="InterPro" id="IPR051947">
    <property type="entry name" value="Sentrin-specific_protease"/>
</dbReference>
<dbReference type="GO" id="GO:0006508">
    <property type="term" value="P:proteolysis"/>
    <property type="evidence" value="ECO:0007669"/>
    <property type="project" value="UniProtKB-KW"/>
</dbReference>
<feature type="non-terminal residue" evidence="8">
    <location>
        <position position="1"/>
    </location>
</feature>
<keyword evidence="2" id="KW-0597">Phosphoprotein</keyword>
<dbReference type="PANTHER" id="PTHR46896:SF1">
    <property type="entry name" value="SENTRIN-SPECIFIC PROTEASE 6"/>
    <property type="match status" value="1"/>
</dbReference>
<dbReference type="GO" id="GO:0005737">
    <property type="term" value="C:cytoplasm"/>
    <property type="evidence" value="ECO:0007669"/>
    <property type="project" value="TreeGrafter"/>
</dbReference>
<gene>
    <name evidence="8" type="ORF">IRJ41_020775</name>
</gene>
<keyword evidence="5" id="KW-0378">Hydrolase</keyword>
<keyword evidence="4" id="KW-0833">Ubl conjugation pathway</keyword>
<dbReference type="AlphaFoldDB" id="A0A9W7WM13"/>
<dbReference type="InterPro" id="IPR038765">
    <property type="entry name" value="Papain-like_cys_pep_sf"/>
</dbReference>
<evidence type="ECO:0000256" key="2">
    <source>
        <dbReference type="ARBA" id="ARBA00022553"/>
    </source>
</evidence>
<evidence type="ECO:0000256" key="5">
    <source>
        <dbReference type="ARBA" id="ARBA00022801"/>
    </source>
</evidence>
<comment type="similarity">
    <text evidence="1">Belongs to the peptidase C48 family.</text>
</comment>
<dbReference type="PANTHER" id="PTHR46896">
    <property type="entry name" value="SENTRIN-SPECIFIC PROTEASE"/>
    <property type="match status" value="1"/>
</dbReference>
<dbReference type="GO" id="GO:0070139">
    <property type="term" value="F:SUMO-specific endopeptidase activity"/>
    <property type="evidence" value="ECO:0007669"/>
    <property type="project" value="TreeGrafter"/>
</dbReference>
<dbReference type="InterPro" id="IPR003653">
    <property type="entry name" value="Peptidase_C48_C"/>
</dbReference>
<evidence type="ECO:0000256" key="1">
    <source>
        <dbReference type="ARBA" id="ARBA00005234"/>
    </source>
</evidence>
<accession>A0A9W7WM13</accession>
<protein>
    <submittedName>
        <fullName evidence="8">Sentrin-specific protease 6</fullName>
    </submittedName>
</protein>
<evidence type="ECO:0000313" key="9">
    <source>
        <dbReference type="Proteomes" id="UP001059041"/>
    </source>
</evidence>
<evidence type="ECO:0000256" key="3">
    <source>
        <dbReference type="ARBA" id="ARBA00022670"/>
    </source>
</evidence>
<dbReference type="Pfam" id="PF02902">
    <property type="entry name" value="Peptidase_C48"/>
    <property type="match status" value="1"/>
</dbReference>